<evidence type="ECO:0000256" key="10">
    <source>
        <dbReference type="ARBA" id="ARBA00022989"/>
    </source>
</evidence>
<comment type="function">
    <text evidence="17">Cadherins are calcium-dependent cell adhesion proteins.</text>
</comment>
<dbReference type="InterPro" id="IPR027397">
    <property type="entry name" value="Catenin-bd_sf"/>
</dbReference>
<comment type="caution">
    <text evidence="15">Lacks conserved residue(s) required for the propagation of feature annotation.</text>
</comment>
<dbReference type="SMART" id="SM00179">
    <property type="entry name" value="EGF_CA"/>
    <property type="match status" value="1"/>
</dbReference>
<keyword evidence="3 15" id="KW-0245">EGF-like domain</keyword>
<evidence type="ECO:0000256" key="13">
    <source>
        <dbReference type="ARBA" id="ARBA00023180"/>
    </source>
</evidence>
<dbReference type="FunFam" id="4.10.900.10:FF:000001">
    <property type="entry name" value="Cadherin 2"/>
    <property type="match status" value="1"/>
</dbReference>
<evidence type="ECO:0000259" key="20">
    <source>
        <dbReference type="PROSITE" id="PS50025"/>
    </source>
</evidence>
<dbReference type="Gene3D" id="2.10.25.10">
    <property type="entry name" value="Laminin"/>
    <property type="match status" value="2"/>
</dbReference>
<evidence type="ECO:0000256" key="3">
    <source>
        <dbReference type="ARBA" id="ARBA00022536"/>
    </source>
</evidence>
<evidence type="ECO:0000256" key="11">
    <source>
        <dbReference type="ARBA" id="ARBA00023136"/>
    </source>
</evidence>
<feature type="domain" description="Cadherin" evidence="22">
    <location>
        <begin position="109"/>
        <end position="218"/>
    </location>
</feature>
<feature type="domain" description="Cadherin" evidence="22">
    <location>
        <begin position="1313"/>
        <end position="1443"/>
    </location>
</feature>
<dbReference type="PROSITE" id="PS00022">
    <property type="entry name" value="EGF_1"/>
    <property type="match status" value="2"/>
</dbReference>
<keyword evidence="4 16" id="KW-0812">Transmembrane</keyword>
<evidence type="ECO:0000256" key="17">
    <source>
        <dbReference type="RuleBase" id="RU004357"/>
    </source>
</evidence>
<feature type="disulfide bond" evidence="15">
    <location>
        <begin position="1954"/>
        <end position="1971"/>
    </location>
</feature>
<protein>
    <submittedName>
        <fullName evidence="23">Uncharacterized protein</fullName>
    </submittedName>
</protein>
<name>A0AAN9BWC1_9CAEN</name>
<feature type="region of interest" description="Disordered" evidence="18">
    <location>
        <begin position="2348"/>
        <end position="2436"/>
    </location>
</feature>
<evidence type="ECO:0000256" key="5">
    <source>
        <dbReference type="ARBA" id="ARBA00022723"/>
    </source>
</evidence>
<feature type="domain" description="Cadherin" evidence="22">
    <location>
        <begin position="1206"/>
        <end position="1312"/>
    </location>
</feature>
<dbReference type="Pfam" id="PF01049">
    <property type="entry name" value="CADH_Y-type_LIR"/>
    <property type="match status" value="1"/>
</dbReference>
<keyword evidence="10 19" id="KW-1133">Transmembrane helix</keyword>
<feature type="domain" description="Cadherin" evidence="22">
    <location>
        <begin position="433"/>
        <end position="537"/>
    </location>
</feature>
<dbReference type="PANTHER" id="PTHR24026:SF118">
    <property type="entry name" value="DE-CADHERIN"/>
    <property type="match status" value="1"/>
</dbReference>
<reference evidence="23 24" key="1">
    <citation type="submission" date="2024-02" db="EMBL/GenBank/DDBJ databases">
        <title>Chromosome-scale genome assembly of the rough periwinkle Littorina saxatilis.</title>
        <authorList>
            <person name="De Jode A."/>
            <person name="Faria R."/>
            <person name="Formenti G."/>
            <person name="Sims Y."/>
            <person name="Smith T.P."/>
            <person name="Tracey A."/>
            <person name="Wood J.M.D."/>
            <person name="Zagrodzka Z.B."/>
            <person name="Johannesson K."/>
            <person name="Butlin R.K."/>
            <person name="Leder E.H."/>
        </authorList>
    </citation>
    <scope>NUCLEOTIDE SEQUENCE [LARGE SCALE GENOMIC DNA]</scope>
    <source>
        <strain evidence="23">Snail1</strain>
        <tissue evidence="23">Muscle</tissue>
    </source>
</reference>
<gene>
    <name evidence="23" type="ORF">V1264_000049</name>
</gene>
<feature type="domain" description="Cadherin" evidence="22">
    <location>
        <begin position="895"/>
        <end position="985"/>
    </location>
</feature>
<feature type="domain" description="Cadherin" evidence="22">
    <location>
        <begin position="328"/>
        <end position="432"/>
    </location>
</feature>
<feature type="disulfide bond" evidence="15">
    <location>
        <begin position="1973"/>
        <end position="1982"/>
    </location>
</feature>
<dbReference type="GO" id="GO:0005509">
    <property type="term" value="F:calcium ion binding"/>
    <property type="evidence" value="ECO:0007669"/>
    <property type="project" value="UniProtKB-UniRule"/>
</dbReference>
<evidence type="ECO:0000256" key="12">
    <source>
        <dbReference type="ARBA" id="ARBA00023157"/>
    </source>
</evidence>
<feature type="domain" description="Cadherin" evidence="22">
    <location>
        <begin position="654"/>
        <end position="769"/>
    </location>
</feature>
<keyword evidence="11 19" id="KW-0472">Membrane</keyword>
<dbReference type="SMART" id="SM00181">
    <property type="entry name" value="EGF"/>
    <property type="match status" value="4"/>
</dbReference>
<dbReference type="PROSITE" id="PS01186">
    <property type="entry name" value="EGF_2"/>
    <property type="match status" value="1"/>
</dbReference>
<dbReference type="InterPro" id="IPR013320">
    <property type="entry name" value="ConA-like_dom_sf"/>
</dbReference>
<keyword evidence="2" id="KW-1003">Cell membrane</keyword>
<keyword evidence="6" id="KW-0732">Signal</keyword>
<dbReference type="InterPro" id="IPR000742">
    <property type="entry name" value="EGF"/>
</dbReference>
<organism evidence="23 24">
    <name type="scientific">Littorina saxatilis</name>
    <dbReference type="NCBI Taxonomy" id="31220"/>
    <lineage>
        <taxon>Eukaryota</taxon>
        <taxon>Metazoa</taxon>
        <taxon>Spiralia</taxon>
        <taxon>Lophotrochozoa</taxon>
        <taxon>Mollusca</taxon>
        <taxon>Gastropoda</taxon>
        <taxon>Caenogastropoda</taxon>
        <taxon>Littorinimorpha</taxon>
        <taxon>Littorinoidea</taxon>
        <taxon>Littorinidae</taxon>
        <taxon>Littorina</taxon>
    </lineage>
</organism>
<keyword evidence="24" id="KW-1185">Reference proteome</keyword>
<feature type="domain" description="EGF-like" evidence="21">
    <location>
        <begin position="1702"/>
        <end position="1739"/>
    </location>
</feature>
<dbReference type="GO" id="GO:0007163">
    <property type="term" value="P:establishment or maintenance of cell polarity"/>
    <property type="evidence" value="ECO:0007669"/>
    <property type="project" value="UniProtKB-ARBA"/>
</dbReference>
<feature type="disulfide bond" evidence="15">
    <location>
        <begin position="1729"/>
        <end position="1738"/>
    </location>
</feature>
<sequence>MRDVLLLFVVDRVNALGTSAQLQIRTKTFQEGAVTYTLANQGGGDSDLFSISNAGYIICRKVLDYETVSPKLQSMTVTATQRVGNTDFSSTVGVTIQIEDMNDNPPIFNQSRYDATLVENVAVGTDILTVKALDLDTGVNAHIDYSLVGTEDFEIVTQNTSSVFEGVIRIKRPLDYDRKEGAFYKFTVVAKDRGTPPRSASSSVQVTVTNINDEAPEFTIPDGVEYRVLENAAVNHVITQIQATDKDGDVVTYSFRSGSQNDGKFEIARQTGLIKLTQTIQPADDRFMLVILARDDGSCCGGGTTLSSSVTIYVQVNGVNTQKPTFTSCSSYSPSIAEHSAVGTTVQTVSATDGDRGPNGVVTYTITTDPAGIFTINSTTGDIVVAVNTIDREQYPFSQVTVKGKDGGIPSLEGWCTFRVTIDDINDHAPVFDRAKYVANITVEHPITSNFVAIRASDADVGNNGIITYSLLSDGDGKFGILPANGFIYLTQLLTQADQNGQFVLTAMAKDGGNPALNSTCVVEVNVKPGSTKPPTWDRDDYSSQTYSIDEGVTYGTPVIENMSCQSNIADTRVEFQLDSANTDLFYIESPPGNGNMVTLYARDGLDYLAKPLHEVRIRCVNYGSVVLTTAVNPKVQLIDINNKGPEFQGLINDNGRYSAEVQENKPSGTIVATIDARDADSTNPFNELTFSVTEGSENFTIETGQQPNTAIIRTKRPFDRETLNLHFVKVKAEDGAPSTLPNVRPRHNSAIVTVEVTITDVNDNPPFFNHTLYNISVSECYYINEPILPAVSVSDPDDSDRGRHTYRITSGNGNPETFGVRDGQGNLFLLRKLDFENGDKSFNLRLEANDGNFTATTEVAVTVLDVNDNIPVFSQSQYSFNDITENDNNVPRQILTVTATDADVDRPNEIRYHLEGNPAVIDHFTINPTSGAVSVTRSLDRDQPNGFAIYQFTVAATDERTNPNTGYASVSVRPQDMNDNAPRFITDPLEGSVLEHSPKATSVVLVLADDYDFGENGTVTYEISNIADGAGFLKPDFFTIDRTSGLVQTNTEPDTLDRETQDTYRVTIILRDQGSPPLDTTGTLTITLTDKNDQPPIFQQRIYRTLMSEKLESGEVIRVVATDADIGENAQISYTLTKDADRVHFTVVDENNEGSIRVYTPVDYENDQQRRFNLTVTASDKDGQEDVCYVEIEVVDFNDNTPQITPSTATTNVSEDAPRGKLLYTFSASDLDSGINQQFEFSIRRESDPMHQFFIDPTSGEVKTGQTPLDRETDARHQIIIQAIDKGNPPLTGTATLVVIVDDVNDNYPTFRQDYHPHVLEEEDNVNRIVQEILAKDPDAPPFGPPFGFSLTTCPGGTCPCDVKLTCEDTFQFRFNPASDGGNGTATISTSSRFNREQQKYYYIPIIMWDMRGSDSREAQTGTNTLTVTIADINDNDMAPGTQDIFVYNYEGMFGPLAIGRVYVEDQDDWDLPDKTFTFAGPAWMEKYFTVDSDTGMVTMQKGVPSNTATNPYRFTVTVYDKQFDSTVTSTVSVVIHDLTEEAVRNSGAVRLKDTSAEQFIKVPSSPSAGSTARSQYEELHVLLAEKLDTDPANVEIISVQDVEGGFTDVRYSAHGSPYYPPSQTDSLVVLNKAEFESKLGVEIEEVPIDTCAQEVFEGGCYNYMNITGQPAMVNANGTSFVGVEVFIQAMEGCRALQFPEPNECSGDYCYHGGTCKKDDFGVLSCQCPPDFDGPRCQQLRHSFDGSSYALYASLEQCEDSETSIEFITTQADGLLLYNGPLVAPTGQQPTDFIALELLGGQPRLSIDHGSGSATLTLNGRDLSNNQVITSLADGKWHKIDIIRKGKFVEMMVDDCAMVAGSGSEGVAPDISPCRVNSTTGGENRFLNVANLLSVGGRSSGFPTSVTAPGFNGCIKNLVHNTKYYDLHYKTTPGVPSGQNGCPREDEICGTTCGTNGVCTASFTPQQATCVCKPGWRGSGCGTATTVRDLKVSSYLQWTLKSASTTPGSQLEVQLMYRTWDRDGVLFTTSSQGNTKSVILELKDGHLQAVYNLGDGQRMLLLNQTDASNGQWHVARFRRVMHLATLTLDDGEGRNHASNRVGLDENIYMTLDTSSPLYAGAIVTNPQGAEVIDRDLTDTCVQDVRLNKEWMPMKAGENSQSTIANHVNEKNVNDGCPDPNGCVPPPVPPCPIGQECVNLWGRHKCSCAPGYHPDDNSDSCISDCVPNPCFQNAACQLDNGTVVCDCASFIPWQGQFCNIYPTEGDNDPVVGIAGGTIAAIVVAIVVIVLLVLLAFLLVTWYKRKGANDGDKFFVDDDADYDIRENVIYYDEEGAGEEDQNAFDLAKLPNPVGETMKPPGDMPRRSALPLGRSAVPDDRPDVGNVLHDRMGDADEDPEAPPYDTLIAFDDEGNGSTAGSLSSLGSSSSDTSQDYDYLNQWGPKFAKLADMYGAGQDPE</sequence>
<proteinExistence type="predicted"/>
<dbReference type="Pfam" id="PF24811">
    <property type="entry name" value="Ig_Shg"/>
    <property type="match status" value="1"/>
</dbReference>
<feature type="domain" description="Cadherin" evidence="22">
    <location>
        <begin position="34"/>
        <end position="108"/>
    </location>
</feature>
<dbReference type="GO" id="GO:0007156">
    <property type="term" value="P:homophilic cell adhesion via plasma membrane adhesion molecules"/>
    <property type="evidence" value="ECO:0007669"/>
    <property type="project" value="InterPro"/>
</dbReference>
<dbReference type="FunFam" id="2.60.40.60:FF:000092">
    <property type="entry name" value="Protocadherin 8"/>
    <property type="match status" value="2"/>
</dbReference>
<dbReference type="PANTHER" id="PTHR24026">
    <property type="entry name" value="FAT ATYPICAL CADHERIN-RELATED"/>
    <property type="match status" value="1"/>
</dbReference>
<evidence type="ECO:0000256" key="8">
    <source>
        <dbReference type="ARBA" id="ARBA00022837"/>
    </source>
</evidence>
<evidence type="ECO:0000256" key="4">
    <source>
        <dbReference type="ARBA" id="ARBA00022692"/>
    </source>
</evidence>
<evidence type="ECO:0000256" key="19">
    <source>
        <dbReference type="SAM" id="Phobius"/>
    </source>
</evidence>
<evidence type="ECO:0000313" key="23">
    <source>
        <dbReference type="EMBL" id="KAK7113891.1"/>
    </source>
</evidence>
<feature type="domain" description="Cadherin" evidence="22">
    <location>
        <begin position="1100"/>
        <end position="1205"/>
    </location>
</feature>
<dbReference type="Pfam" id="PF00028">
    <property type="entry name" value="Cadherin"/>
    <property type="match status" value="10"/>
</dbReference>
<dbReference type="GO" id="GO:0005886">
    <property type="term" value="C:plasma membrane"/>
    <property type="evidence" value="ECO:0007669"/>
    <property type="project" value="UniProtKB-SubCell"/>
</dbReference>
<dbReference type="SUPFAM" id="SSF49313">
    <property type="entry name" value="Cadherin-like"/>
    <property type="match status" value="13"/>
</dbReference>
<dbReference type="SMART" id="SM00282">
    <property type="entry name" value="LamG"/>
    <property type="match status" value="2"/>
</dbReference>
<dbReference type="InterPro" id="IPR001791">
    <property type="entry name" value="Laminin_G"/>
</dbReference>
<dbReference type="CDD" id="cd00110">
    <property type="entry name" value="LamG"/>
    <property type="match status" value="2"/>
</dbReference>
<dbReference type="Proteomes" id="UP001374579">
    <property type="component" value="Unassembled WGS sequence"/>
</dbReference>
<dbReference type="SMART" id="SM00112">
    <property type="entry name" value="CA"/>
    <property type="match status" value="14"/>
</dbReference>
<feature type="domain" description="EGF-like" evidence="21">
    <location>
        <begin position="2179"/>
        <end position="2218"/>
    </location>
</feature>
<comment type="caution">
    <text evidence="23">The sequence shown here is derived from an EMBL/GenBank/DDBJ whole genome shotgun (WGS) entry which is preliminary data.</text>
</comment>
<keyword evidence="9 16" id="KW-0130">Cell adhesion</keyword>
<feature type="disulfide bond" evidence="15">
    <location>
        <begin position="1950"/>
        <end position="1960"/>
    </location>
</feature>
<feature type="domain" description="Cadherin" evidence="22">
    <location>
        <begin position="220"/>
        <end position="326"/>
    </location>
</feature>
<dbReference type="CDD" id="cd00054">
    <property type="entry name" value="EGF_CA"/>
    <property type="match status" value="1"/>
</dbReference>
<dbReference type="InterPro" id="IPR020894">
    <property type="entry name" value="Cadherin_CS"/>
</dbReference>
<evidence type="ECO:0000259" key="21">
    <source>
        <dbReference type="PROSITE" id="PS50026"/>
    </source>
</evidence>
<dbReference type="Gene3D" id="2.60.120.200">
    <property type="match status" value="2"/>
</dbReference>
<feature type="domain" description="Cadherin" evidence="22">
    <location>
        <begin position="770"/>
        <end position="874"/>
    </location>
</feature>
<accession>A0AAN9BWC1</accession>
<evidence type="ECO:0000256" key="1">
    <source>
        <dbReference type="ARBA" id="ARBA00004251"/>
    </source>
</evidence>
<dbReference type="PROSITE" id="PS50026">
    <property type="entry name" value="EGF_3"/>
    <property type="match status" value="3"/>
</dbReference>
<dbReference type="Gene3D" id="2.60.40.60">
    <property type="entry name" value="Cadherins"/>
    <property type="match status" value="14"/>
</dbReference>
<keyword evidence="13" id="KW-0325">Glycoprotein</keyword>
<feature type="domain" description="Cadherin" evidence="22">
    <location>
        <begin position="541"/>
        <end position="648"/>
    </location>
</feature>
<dbReference type="InterPro" id="IPR001881">
    <property type="entry name" value="EGF-like_Ca-bd_dom"/>
</dbReference>
<dbReference type="PRINTS" id="PR00205">
    <property type="entry name" value="CADHERIN"/>
</dbReference>
<keyword evidence="12 15" id="KW-1015">Disulfide bond</keyword>
<dbReference type="Pfam" id="PF02210">
    <property type="entry name" value="Laminin_G_2"/>
    <property type="match status" value="2"/>
</dbReference>
<evidence type="ECO:0000256" key="15">
    <source>
        <dbReference type="PROSITE-ProRule" id="PRU00076"/>
    </source>
</evidence>
<dbReference type="PROSITE" id="PS50025">
    <property type="entry name" value="LAM_G_DOMAIN"/>
    <property type="match status" value="2"/>
</dbReference>
<evidence type="ECO:0000256" key="2">
    <source>
        <dbReference type="ARBA" id="ARBA00022475"/>
    </source>
</evidence>
<evidence type="ECO:0000256" key="14">
    <source>
        <dbReference type="PROSITE-ProRule" id="PRU00043"/>
    </source>
</evidence>
<feature type="domain" description="EGF-like" evidence="21">
    <location>
        <begin position="1946"/>
        <end position="1983"/>
    </location>
</feature>
<keyword evidence="8 14" id="KW-0106">Calcium</keyword>
<dbReference type="SUPFAM" id="SSF49899">
    <property type="entry name" value="Concanavalin A-like lectins/glucanases"/>
    <property type="match status" value="2"/>
</dbReference>
<dbReference type="InterPro" id="IPR015919">
    <property type="entry name" value="Cadherin-like_sf"/>
</dbReference>
<evidence type="ECO:0000313" key="24">
    <source>
        <dbReference type="Proteomes" id="UP001374579"/>
    </source>
</evidence>
<keyword evidence="7" id="KW-0677">Repeat</keyword>
<feature type="domain" description="Laminin G" evidence="20">
    <location>
        <begin position="1740"/>
        <end position="1943"/>
    </location>
</feature>
<dbReference type="PROSITE" id="PS50268">
    <property type="entry name" value="CADHERIN_2"/>
    <property type="match status" value="14"/>
</dbReference>
<dbReference type="EMBL" id="JBAMIC010000001">
    <property type="protein sequence ID" value="KAK7113891.1"/>
    <property type="molecule type" value="Genomic_DNA"/>
</dbReference>
<dbReference type="InterPro" id="IPR002126">
    <property type="entry name" value="Cadherin-like_dom"/>
</dbReference>
<dbReference type="FunFam" id="2.60.40.60:FF:000116">
    <property type="entry name" value="Dachsous cadherin-related 2"/>
    <property type="match status" value="1"/>
</dbReference>
<dbReference type="PROSITE" id="PS00232">
    <property type="entry name" value="CADHERIN_1"/>
    <property type="match status" value="5"/>
</dbReference>
<feature type="compositionally biased region" description="Low complexity" evidence="18">
    <location>
        <begin position="2414"/>
        <end position="2431"/>
    </location>
</feature>
<evidence type="ECO:0000256" key="7">
    <source>
        <dbReference type="ARBA" id="ARBA00022737"/>
    </source>
</evidence>
<dbReference type="InterPro" id="IPR056370">
    <property type="entry name" value="Shg-like_Ig-like"/>
</dbReference>
<evidence type="ECO:0000256" key="6">
    <source>
        <dbReference type="ARBA" id="ARBA00022729"/>
    </source>
</evidence>
<feature type="compositionally biased region" description="Basic and acidic residues" evidence="18">
    <location>
        <begin position="2375"/>
        <end position="2392"/>
    </location>
</feature>
<dbReference type="FunFam" id="2.60.40.60:FF:000024">
    <property type="entry name" value="FAT atypical cadherin 3"/>
    <property type="match status" value="1"/>
</dbReference>
<evidence type="ECO:0000259" key="22">
    <source>
        <dbReference type="PROSITE" id="PS50268"/>
    </source>
</evidence>
<keyword evidence="5" id="KW-0479">Metal-binding</keyword>
<dbReference type="Gene3D" id="4.10.900.10">
    <property type="entry name" value="TCF3-CBD (Catenin binding domain)"/>
    <property type="match status" value="1"/>
</dbReference>
<evidence type="ECO:0000256" key="18">
    <source>
        <dbReference type="SAM" id="MobiDB-lite"/>
    </source>
</evidence>
<evidence type="ECO:0000256" key="9">
    <source>
        <dbReference type="ARBA" id="ARBA00022889"/>
    </source>
</evidence>
<feature type="domain" description="Laminin G" evidence="20">
    <location>
        <begin position="1986"/>
        <end position="2177"/>
    </location>
</feature>
<comment type="subcellular location">
    <subcellularLocation>
        <location evidence="1 16">Cell membrane</location>
        <topology evidence="1 16">Single-pass type I membrane protein</topology>
    </subcellularLocation>
</comment>
<feature type="transmembrane region" description="Helical" evidence="19">
    <location>
        <begin position="2278"/>
        <end position="2302"/>
    </location>
</feature>
<dbReference type="CDD" id="cd11304">
    <property type="entry name" value="Cadherin_repeat"/>
    <property type="match status" value="11"/>
</dbReference>
<dbReference type="FunFam" id="2.60.40.60:FF:000020">
    <property type="entry name" value="Dachsous cadherin-related 1b"/>
    <property type="match status" value="3"/>
</dbReference>
<feature type="domain" description="Cadherin" evidence="22">
    <location>
        <begin position="1460"/>
        <end position="1561"/>
    </location>
</feature>
<feature type="domain" description="Cadherin" evidence="22">
    <location>
        <begin position="986"/>
        <end position="1099"/>
    </location>
</feature>
<evidence type="ECO:0000256" key="16">
    <source>
        <dbReference type="RuleBase" id="RU003318"/>
    </source>
</evidence>
<dbReference type="InterPro" id="IPR000233">
    <property type="entry name" value="Cadherin_Y-type_LIR"/>
</dbReference>